<name>A0ABW4LMD2_9BACI</name>
<dbReference type="EMBL" id="JBHUEM010000005">
    <property type="protein sequence ID" value="MFD1736188.1"/>
    <property type="molecule type" value="Genomic_DNA"/>
</dbReference>
<sequence>MREFFKVEVQEWHSQENAYYDYSGHRLVVVELPKKEDESSYEEKRREEEKPRYDKLADSLADMLKKEHNYRYKNRRQDGSIFVYHSYSIGD</sequence>
<keyword evidence="2" id="KW-1185">Reference proteome</keyword>
<reference evidence="2" key="1">
    <citation type="journal article" date="2019" name="Int. J. Syst. Evol. Microbiol.">
        <title>The Global Catalogue of Microorganisms (GCM) 10K type strain sequencing project: providing services to taxonomists for standard genome sequencing and annotation.</title>
        <authorList>
            <consortium name="The Broad Institute Genomics Platform"/>
            <consortium name="The Broad Institute Genome Sequencing Center for Infectious Disease"/>
            <person name="Wu L."/>
            <person name="Ma J."/>
        </authorList>
    </citation>
    <scope>NUCLEOTIDE SEQUENCE [LARGE SCALE GENOMIC DNA]</scope>
    <source>
        <strain evidence="2">CCUG 49339</strain>
    </source>
</reference>
<comment type="caution">
    <text evidence="1">The sequence shown here is derived from an EMBL/GenBank/DDBJ whole genome shotgun (WGS) entry which is preliminary data.</text>
</comment>
<proteinExistence type="predicted"/>
<dbReference type="RefSeq" id="WP_377927335.1">
    <property type="nucleotide sequence ID" value="NZ_JBHUEM010000005.1"/>
</dbReference>
<evidence type="ECO:0000313" key="2">
    <source>
        <dbReference type="Proteomes" id="UP001597214"/>
    </source>
</evidence>
<organism evidence="1 2">
    <name type="scientific">Bacillus salitolerans</name>
    <dbReference type="NCBI Taxonomy" id="1437434"/>
    <lineage>
        <taxon>Bacteria</taxon>
        <taxon>Bacillati</taxon>
        <taxon>Bacillota</taxon>
        <taxon>Bacilli</taxon>
        <taxon>Bacillales</taxon>
        <taxon>Bacillaceae</taxon>
        <taxon>Bacillus</taxon>
    </lineage>
</organism>
<dbReference type="Proteomes" id="UP001597214">
    <property type="component" value="Unassembled WGS sequence"/>
</dbReference>
<evidence type="ECO:0000313" key="1">
    <source>
        <dbReference type="EMBL" id="MFD1736188.1"/>
    </source>
</evidence>
<protein>
    <submittedName>
        <fullName evidence="1">Uncharacterized protein</fullName>
    </submittedName>
</protein>
<gene>
    <name evidence="1" type="ORF">ACFSCX_06375</name>
</gene>
<accession>A0ABW4LMD2</accession>